<dbReference type="RefSeq" id="WP_271185142.1">
    <property type="nucleotide sequence ID" value="NZ_BSFE01000001.1"/>
</dbReference>
<feature type="transmembrane region" description="Helical" evidence="1">
    <location>
        <begin position="15"/>
        <end position="35"/>
    </location>
</feature>
<accession>A0A9W6MM96</accession>
<comment type="caution">
    <text evidence="2">The sequence shown here is derived from an EMBL/GenBank/DDBJ whole genome shotgun (WGS) entry which is preliminary data.</text>
</comment>
<keyword evidence="1" id="KW-0812">Transmembrane</keyword>
<gene>
    <name evidence="2" type="ORF">GCM10017621_02510</name>
</gene>
<protein>
    <submittedName>
        <fullName evidence="2">Uncharacterized protein</fullName>
    </submittedName>
</protein>
<keyword evidence="3" id="KW-1185">Reference proteome</keyword>
<feature type="transmembrane region" description="Helical" evidence="1">
    <location>
        <begin position="42"/>
        <end position="62"/>
    </location>
</feature>
<proteinExistence type="predicted"/>
<dbReference type="EMBL" id="BSFE01000001">
    <property type="protein sequence ID" value="GLK50743.1"/>
    <property type="molecule type" value="Genomic_DNA"/>
</dbReference>
<evidence type="ECO:0000256" key="1">
    <source>
        <dbReference type="SAM" id="Phobius"/>
    </source>
</evidence>
<organism evidence="2 3">
    <name type="scientific">Maricaulis virginensis</name>
    <dbReference type="NCBI Taxonomy" id="144022"/>
    <lineage>
        <taxon>Bacteria</taxon>
        <taxon>Pseudomonadati</taxon>
        <taxon>Pseudomonadota</taxon>
        <taxon>Alphaproteobacteria</taxon>
        <taxon>Maricaulales</taxon>
        <taxon>Maricaulaceae</taxon>
        <taxon>Maricaulis</taxon>
    </lineage>
</organism>
<keyword evidence="1" id="KW-1133">Transmembrane helix</keyword>
<reference evidence="2" key="2">
    <citation type="submission" date="2023-01" db="EMBL/GenBank/DDBJ databases">
        <authorList>
            <person name="Sun Q."/>
            <person name="Evtushenko L."/>
        </authorList>
    </citation>
    <scope>NUCLEOTIDE SEQUENCE</scope>
    <source>
        <strain evidence="2">VKM B-1513</strain>
    </source>
</reference>
<evidence type="ECO:0000313" key="3">
    <source>
        <dbReference type="Proteomes" id="UP001143486"/>
    </source>
</evidence>
<dbReference type="AlphaFoldDB" id="A0A9W6MM96"/>
<evidence type="ECO:0000313" key="2">
    <source>
        <dbReference type="EMBL" id="GLK50743.1"/>
    </source>
</evidence>
<name>A0A9W6MM96_9PROT</name>
<sequence>MLTNAPSVVAKPSTVYYLISTIFVLLAILLVIVSLKYPQIEGFLLLLAGGFLGSGIAGFFSARMTSDGQLVLNNLVRSTFDYHFDKCPSRGTIEAALEGTFHVYYMSEVPSDGGPKPVWKASKLTLRDRVSKTSVRGIWQLLRPSGDIGEYDVEALGLKAKVALFCQCVDLDENTSVFILMKSQLDNSHLYGYHSAISWTHKERISPCIFSRTPLFGLDGVCDVEDEKKSEALMAMYKNRSYLVNQMTYVV</sequence>
<reference evidence="2" key="1">
    <citation type="journal article" date="2014" name="Int. J. Syst. Evol. Microbiol.">
        <title>Complete genome sequence of Corynebacterium casei LMG S-19264T (=DSM 44701T), isolated from a smear-ripened cheese.</title>
        <authorList>
            <consortium name="US DOE Joint Genome Institute (JGI-PGF)"/>
            <person name="Walter F."/>
            <person name="Albersmeier A."/>
            <person name="Kalinowski J."/>
            <person name="Ruckert C."/>
        </authorList>
    </citation>
    <scope>NUCLEOTIDE SEQUENCE</scope>
    <source>
        <strain evidence="2">VKM B-1513</strain>
    </source>
</reference>
<dbReference type="Proteomes" id="UP001143486">
    <property type="component" value="Unassembled WGS sequence"/>
</dbReference>
<keyword evidence="1" id="KW-0472">Membrane</keyword>